<dbReference type="AlphaFoldDB" id="X6NJX1"/>
<keyword evidence="4" id="KW-1185">Reference proteome</keyword>
<feature type="compositionally biased region" description="Basic and acidic residues" evidence="1">
    <location>
        <begin position="174"/>
        <end position="186"/>
    </location>
</feature>
<gene>
    <name evidence="3" type="ORF">RFI_11479</name>
</gene>
<reference evidence="3 4" key="1">
    <citation type="journal article" date="2013" name="Curr. Biol.">
        <title>The Genome of the Foraminiferan Reticulomyxa filosa.</title>
        <authorList>
            <person name="Glockner G."/>
            <person name="Hulsmann N."/>
            <person name="Schleicher M."/>
            <person name="Noegel A.A."/>
            <person name="Eichinger L."/>
            <person name="Gallinger C."/>
            <person name="Pawlowski J."/>
            <person name="Sierra R."/>
            <person name="Euteneuer U."/>
            <person name="Pillet L."/>
            <person name="Moustafa A."/>
            <person name="Platzer M."/>
            <person name="Groth M."/>
            <person name="Szafranski K."/>
            <person name="Schliwa M."/>
        </authorList>
    </citation>
    <scope>NUCLEOTIDE SEQUENCE [LARGE SCALE GENOMIC DNA]</scope>
</reference>
<proteinExistence type="predicted"/>
<feature type="transmembrane region" description="Helical" evidence="2">
    <location>
        <begin position="43"/>
        <end position="64"/>
    </location>
</feature>
<evidence type="ECO:0000256" key="1">
    <source>
        <dbReference type="SAM" id="MobiDB-lite"/>
    </source>
</evidence>
<feature type="non-terminal residue" evidence="3">
    <location>
        <position position="1"/>
    </location>
</feature>
<keyword evidence="2" id="KW-0812">Transmembrane</keyword>
<evidence type="ECO:0000256" key="2">
    <source>
        <dbReference type="SAM" id="Phobius"/>
    </source>
</evidence>
<keyword evidence="2" id="KW-1133">Transmembrane helix</keyword>
<evidence type="ECO:0000313" key="4">
    <source>
        <dbReference type="Proteomes" id="UP000023152"/>
    </source>
</evidence>
<evidence type="ECO:0000313" key="3">
    <source>
        <dbReference type="EMBL" id="ETO25657.1"/>
    </source>
</evidence>
<dbReference type="Proteomes" id="UP000023152">
    <property type="component" value="Unassembled WGS sequence"/>
</dbReference>
<accession>X6NJX1</accession>
<comment type="caution">
    <text evidence="3">The sequence shown here is derived from an EMBL/GenBank/DDBJ whole genome shotgun (WGS) entry which is preliminary data.</text>
</comment>
<protein>
    <submittedName>
        <fullName evidence="3">Uncharacterized protein</fullName>
    </submittedName>
</protein>
<feature type="region of interest" description="Disordered" evidence="1">
    <location>
        <begin position="108"/>
        <end position="207"/>
    </location>
</feature>
<keyword evidence="2" id="KW-0472">Membrane</keyword>
<organism evidence="3 4">
    <name type="scientific">Reticulomyxa filosa</name>
    <dbReference type="NCBI Taxonomy" id="46433"/>
    <lineage>
        <taxon>Eukaryota</taxon>
        <taxon>Sar</taxon>
        <taxon>Rhizaria</taxon>
        <taxon>Retaria</taxon>
        <taxon>Foraminifera</taxon>
        <taxon>Monothalamids</taxon>
        <taxon>Reticulomyxidae</taxon>
        <taxon>Reticulomyxa</taxon>
    </lineage>
</organism>
<sequence>AKTQASLNTKQSKLTITLGDSTQTAGYSASNGNNTTPVSTTTLALIICGVLLGCCVVVSCCFYFSRRNRNNKTHLNHPKQVQLGNHIEQQEGNEGQAESPTIVTTQMKTNTNNRKVPSRPVPYSQSPETAGDYYNNNNNNKDNDNRQRFGSSPNSEDSSKEDSMYKKPSSLPEQETRHTFGLKVDEEQAAPVKASPPPPPPPRVYGL</sequence>
<dbReference type="EMBL" id="ASPP01008361">
    <property type="protein sequence ID" value="ETO25657.1"/>
    <property type="molecule type" value="Genomic_DNA"/>
</dbReference>
<feature type="compositionally biased region" description="Pro residues" evidence="1">
    <location>
        <begin position="194"/>
        <end position="207"/>
    </location>
</feature>
<name>X6NJX1_RETFI</name>